<dbReference type="OMA" id="YRKNDQK"/>
<organism evidence="3 4">
    <name type="scientific">Scytalidium lignicola</name>
    <name type="common">Hyphomycete</name>
    <dbReference type="NCBI Taxonomy" id="5539"/>
    <lineage>
        <taxon>Eukaryota</taxon>
        <taxon>Fungi</taxon>
        <taxon>Dikarya</taxon>
        <taxon>Ascomycota</taxon>
        <taxon>Pezizomycotina</taxon>
        <taxon>Leotiomycetes</taxon>
        <taxon>Leotiomycetes incertae sedis</taxon>
        <taxon>Scytalidium</taxon>
    </lineage>
</organism>
<feature type="region of interest" description="Disordered" evidence="2">
    <location>
        <begin position="274"/>
        <end position="297"/>
    </location>
</feature>
<feature type="region of interest" description="Disordered" evidence="2">
    <location>
        <begin position="202"/>
        <end position="249"/>
    </location>
</feature>
<evidence type="ECO:0000256" key="1">
    <source>
        <dbReference type="ARBA" id="ARBA00024339"/>
    </source>
</evidence>
<dbReference type="AlphaFoldDB" id="A0A3E2HGJ9"/>
<comment type="similarity">
    <text evidence="1">Belongs to the PHAF1 family.</text>
</comment>
<dbReference type="GO" id="GO:0005802">
    <property type="term" value="C:trans-Golgi network"/>
    <property type="evidence" value="ECO:0007669"/>
    <property type="project" value="TreeGrafter"/>
</dbReference>
<dbReference type="Proteomes" id="UP000258309">
    <property type="component" value="Unassembled WGS sequence"/>
</dbReference>
<keyword evidence="4" id="KW-1185">Reference proteome</keyword>
<comment type="caution">
    <text evidence="3">The sequence shown here is derived from an EMBL/GenBank/DDBJ whole genome shotgun (WGS) entry which is preliminary data.</text>
</comment>
<dbReference type="InterPro" id="IPR005373">
    <property type="entry name" value="PHAF1"/>
</dbReference>
<feature type="non-terminal residue" evidence="3">
    <location>
        <position position="459"/>
    </location>
</feature>
<evidence type="ECO:0000313" key="3">
    <source>
        <dbReference type="EMBL" id="RFU32544.1"/>
    </source>
</evidence>
<dbReference type="GO" id="GO:0043001">
    <property type="term" value="P:Golgi to plasma membrane protein transport"/>
    <property type="evidence" value="ECO:0007669"/>
    <property type="project" value="TreeGrafter"/>
</dbReference>
<dbReference type="OrthoDB" id="411211at2759"/>
<feature type="compositionally biased region" description="Low complexity" evidence="2">
    <location>
        <begin position="274"/>
        <end position="290"/>
    </location>
</feature>
<accession>A0A3E2HGJ9</accession>
<reference evidence="3 4" key="1">
    <citation type="submission" date="2018-05" db="EMBL/GenBank/DDBJ databases">
        <title>Draft genome sequence of Scytalidium lignicola DSM 105466, a ubiquitous saprotrophic fungus.</title>
        <authorList>
            <person name="Buettner E."/>
            <person name="Gebauer A.M."/>
            <person name="Hofrichter M."/>
            <person name="Liers C."/>
            <person name="Kellner H."/>
        </authorList>
    </citation>
    <scope>NUCLEOTIDE SEQUENCE [LARGE SCALE GENOMIC DNA]</scope>
    <source>
        <strain evidence="3 4">DSM 105466</strain>
    </source>
</reference>
<proteinExistence type="inferred from homology"/>
<dbReference type="PANTHER" id="PTHR13465">
    <property type="entry name" value="UPF0183 PROTEIN"/>
    <property type="match status" value="1"/>
</dbReference>
<evidence type="ECO:0000313" key="4">
    <source>
        <dbReference type="Proteomes" id="UP000258309"/>
    </source>
</evidence>
<dbReference type="EMBL" id="NCSJ02000052">
    <property type="protein sequence ID" value="RFU32544.1"/>
    <property type="molecule type" value="Genomic_DNA"/>
</dbReference>
<feature type="non-terminal residue" evidence="3">
    <location>
        <position position="1"/>
    </location>
</feature>
<dbReference type="InterPro" id="IPR039156">
    <property type="entry name" value="PHAF1/BROMI"/>
</dbReference>
<dbReference type="PANTHER" id="PTHR13465:SF2">
    <property type="entry name" value="PHAGOSOME ASSEMBLY FACTOR 1"/>
    <property type="match status" value="1"/>
</dbReference>
<dbReference type="Pfam" id="PF03676">
    <property type="entry name" value="PHAF1"/>
    <property type="match status" value="1"/>
</dbReference>
<protein>
    <submittedName>
        <fullName evidence="3">Uncharacterized protein</fullName>
    </submittedName>
</protein>
<sequence>MSVFTAQVHPGRAVAFLGKCLPLELTYSDKDILRPTSTISQGSDAPQNLSGPTFKHIYNRLLGPTFPGEYIEPEVGDNSGMGLSAWSPGKDVVSLLSSSASQPASSMAVFSGESWPDAREHLYTRTLQAVKTFTPLNKGREPMPEEISLVRIHGGGRLELERPWATGPFWITLGATTPQELVAELGPPDAIYRKNDRRMSIHKGRTASESQPDPVSHEMRLQDDSTDTDQSSAHTATDDSEEDIGDGEVAGSVSGECFYNYFYHGFDILVSTTTPPSQCPPSKQTPSSKSNSDNIVPTDASTRLVATKLILHSNVPGSYPFNRHRRCRWEIEYLSNESEGEVVNSETPFHDIETRLHEEWRSIYASPEEARQRQRGMVLNRDWGDSPGSSVELLGGWEDSFAERRNMRGQDIKGLGNTTLFGFPGLVFEVLKNGTGPAQLEYRESFLVSIEEGVQLNPG</sequence>
<evidence type="ECO:0000256" key="2">
    <source>
        <dbReference type="SAM" id="MobiDB-lite"/>
    </source>
</evidence>
<gene>
    <name evidence="3" type="ORF">B7463_g3799</name>
</gene>
<dbReference type="STRING" id="5539.A0A3E2HGJ9"/>
<name>A0A3E2HGJ9_SCYLI</name>